<dbReference type="GO" id="GO:0016491">
    <property type="term" value="F:oxidoreductase activity"/>
    <property type="evidence" value="ECO:0007669"/>
    <property type="project" value="UniProtKB-KW"/>
</dbReference>
<proteinExistence type="inferred from homology"/>
<dbReference type="Proteomes" id="UP000198666">
    <property type="component" value="Unassembled WGS sequence"/>
</dbReference>
<gene>
    <name evidence="3" type="ORF">SAMN05421663_102355</name>
</gene>
<dbReference type="Pfam" id="PF00106">
    <property type="entry name" value="adh_short"/>
    <property type="match status" value="1"/>
</dbReference>
<organism evidence="3 4">
    <name type="scientific">Terribacillus halophilus</name>
    <dbReference type="NCBI Taxonomy" id="361279"/>
    <lineage>
        <taxon>Bacteria</taxon>
        <taxon>Bacillati</taxon>
        <taxon>Bacillota</taxon>
        <taxon>Bacilli</taxon>
        <taxon>Bacillales</taxon>
        <taxon>Bacillaceae</taxon>
        <taxon>Terribacillus</taxon>
    </lineage>
</organism>
<evidence type="ECO:0000313" key="3">
    <source>
        <dbReference type="EMBL" id="SDC41512.1"/>
    </source>
</evidence>
<dbReference type="OrthoDB" id="9809821at2"/>
<sequence>MTEGKRKIALVTGANSGIGLELTKKLIENDWEVVALIRSGFPLEERELQHKIHQRVIRIYRTDLSDFKKLKSALEQIKEQEPKLDALFNNAGGSFPELLFSPQGRELHYEVQTIVPYIITMELMPVLKKGSQGMVIQTSSDAFRFRESFVPEELEKPKLALTLWTHALAPELKKEGIILISVDPGNNNTMRKGRNGGLPLFIQPFIRLFSPHPSVGASRLFAGLERSTEDAGLYISKGKPTEYKIKQHASQVLFQVRIVHEKEFISCKRIQLRPLFVRVLIRCSFDSADEEPAQ</sequence>
<dbReference type="InterPro" id="IPR002347">
    <property type="entry name" value="SDR_fam"/>
</dbReference>
<keyword evidence="4" id="KW-1185">Reference proteome</keyword>
<evidence type="ECO:0000256" key="1">
    <source>
        <dbReference type="ARBA" id="ARBA00006484"/>
    </source>
</evidence>
<dbReference type="AlphaFoldDB" id="A0A1G6LDK7"/>
<evidence type="ECO:0000313" key="4">
    <source>
        <dbReference type="Proteomes" id="UP000198666"/>
    </source>
</evidence>
<reference evidence="4" key="1">
    <citation type="submission" date="2016-10" db="EMBL/GenBank/DDBJ databases">
        <authorList>
            <person name="Varghese N."/>
            <person name="Submissions S."/>
        </authorList>
    </citation>
    <scope>NUCLEOTIDE SEQUENCE [LARGE SCALE GENOMIC DNA]</scope>
    <source>
        <strain evidence="4">DSM 21620</strain>
    </source>
</reference>
<dbReference type="STRING" id="361279.SAMN05421663_102355"/>
<dbReference type="EMBL" id="FMZB01000002">
    <property type="protein sequence ID" value="SDC41512.1"/>
    <property type="molecule type" value="Genomic_DNA"/>
</dbReference>
<accession>A0A1G6LDK7</accession>
<dbReference type="Gene3D" id="3.40.50.720">
    <property type="entry name" value="NAD(P)-binding Rossmann-like Domain"/>
    <property type="match status" value="1"/>
</dbReference>
<dbReference type="InterPro" id="IPR036291">
    <property type="entry name" value="NAD(P)-bd_dom_sf"/>
</dbReference>
<name>A0A1G6LDK7_9BACI</name>
<dbReference type="RefSeq" id="WP_093726177.1">
    <property type="nucleotide sequence ID" value="NZ_FMZB01000002.1"/>
</dbReference>
<comment type="similarity">
    <text evidence="1">Belongs to the short-chain dehydrogenases/reductases (SDR) family.</text>
</comment>
<dbReference type="PANTHER" id="PTHR24320">
    <property type="entry name" value="RETINOL DEHYDROGENASE"/>
    <property type="match status" value="1"/>
</dbReference>
<evidence type="ECO:0000256" key="2">
    <source>
        <dbReference type="ARBA" id="ARBA00023002"/>
    </source>
</evidence>
<dbReference type="PRINTS" id="PR00081">
    <property type="entry name" value="GDHRDH"/>
</dbReference>
<dbReference type="SUPFAM" id="SSF51735">
    <property type="entry name" value="NAD(P)-binding Rossmann-fold domains"/>
    <property type="match status" value="1"/>
</dbReference>
<protein>
    <submittedName>
        <fullName evidence="3">NAD(P)-dependent dehydrogenase, short-chain alcohol dehydrogenase family</fullName>
    </submittedName>
</protein>
<keyword evidence="2" id="KW-0560">Oxidoreductase</keyword>
<dbReference type="PANTHER" id="PTHR24320:SF148">
    <property type="entry name" value="NAD(P)-BINDING ROSSMANN-FOLD SUPERFAMILY PROTEIN"/>
    <property type="match status" value="1"/>
</dbReference>